<accession>A0A0V0TCK1</accession>
<protein>
    <submittedName>
        <fullName evidence="1">Uncharacterized protein</fullName>
    </submittedName>
</protein>
<proteinExistence type="predicted"/>
<sequence length="66" mass="7469">MTLRFTTLNTDPISVGYKSFVRRHCSLPWISESTCSSRQRSDLEPWKTGADLAYADAVLSDFLDVI</sequence>
<evidence type="ECO:0000313" key="1">
    <source>
        <dbReference type="EMBL" id="KRX36640.1"/>
    </source>
</evidence>
<gene>
    <name evidence="1" type="ORF">T05_15944</name>
</gene>
<organism evidence="1 2">
    <name type="scientific">Trichinella murrelli</name>
    <dbReference type="NCBI Taxonomy" id="144512"/>
    <lineage>
        <taxon>Eukaryota</taxon>
        <taxon>Metazoa</taxon>
        <taxon>Ecdysozoa</taxon>
        <taxon>Nematoda</taxon>
        <taxon>Enoplea</taxon>
        <taxon>Dorylaimia</taxon>
        <taxon>Trichinellida</taxon>
        <taxon>Trichinellidae</taxon>
        <taxon>Trichinella</taxon>
    </lineage>
</organism>
<name>A0A0V0TCK1_9BILA</name>
<evidence type="ECO:0000313" key="2">
    <source>
        <dbReference type="Proteomes" id="UP000055048"/>
    </source>
</evidence>
<dbReference type="EMBL" id="JYDJ01000351">
    <property type="protein sequence ID" value="KRX36640.1"/>
    <property type="molecule type" value="Genomic_DNA"/>
</dbReference>
<dbReference type="AlphaFoldDB" id="A0A0V0TCK1"/>
<comment type="caution">
    <text evidence="1">The sequence shown here is derived from an EMBL/GenBank/DDBJ whole genome shotgun (WGS) entry which is preliminary data.</text>
</comment>
<reference evidence="1 2" key="1">
    <citation type="submission" date="2015-01" db="EMBL/GenBank/DDBJ databases">
        <title>Evolution of Trichinella species and genotypes.</title>
        <authorList>
            <person name="Korhonen P.K."/>
            <person name="Edoardo P."/>
            <person name="Giuseppe L.R."/>
            <person name="Gasser R.B."/>
        </authorList>
    </citation>
    <scope>NUCLEOTIDE SEQUENCE [LARGE SCALE GENOMIC DNA]</scope>
    <source>
        <strain evidence="1">ISS417</strain>
    </source>
</reference>
<dbReference type="Proteomes" id="UP000055048">
    <property type="component" value="Unassembled WGS sequence"/>
</dbReference>
<keyword evidence="2" id="KW-1185">Reference proteome</keyword>